<organism evidence="4 5">
    <name type="scientific">Effrenium voratum</name>
    <dbReference type="NCBI Taxonomy" id="2562239"/>
    <lineage>
        <taxon>Eukaryota</taxon>
        <taxon>Sar</taxon>
        <taxon>Alveolata</taxon>
        <taxon>Dinophyceae</taxon>
        <taxon>Suessiales</taxon>
        <taxon>Symbiodiniaceae</taxon>
        <taxon>Effrenium</taxon>
    </lineage>
</organism>
<protein>
    <recommendedName>
        <fullName evidence="3">Tubulin-folding cofactor D ARM repeats domain-containing protein</fullName>
    </recommendedName>
</protein>
<accession>A0AA36MWF6</accession>
<reference evidence="4" key="1">
    <citation type="submission" date="2023-08" db="EMBL/GenBank/DDBJ databases">
        <authorList>
            <person name="Chen Y."/>
            <person name="Shah S."/>
            <person name="Dougan E. K."/>
            <person name="Thang M."/>
            <person name="Chan C."/>
        </authorList>
    </citation>
    <scope>NUCLEOTIDE SEQUENCE</scope>
</reference>
<dbReference type="InterPro" id="IPR033162">
    <property type="entry name" value="TBCD"/>
</dbReference>
<sequence length="1044" mass="114680">MAGKKAGQLKKAETMKDLKLLQKQKRMGKDNAHWQAQVAQEANLKELMDWCEKHPEATSAMLCQVRSGSWDSGSENESEAEEKLPPYQNKVHLLSRDNVVKLVSGFLPSMGAFIESLPKKTPKADLGSILAYLTNMDPASALPTKKVGPLRDYFRDRWAFWSAHSYWRLEDDESGEKVVRFVPTGEVLPLPDCICGDDTELVLGHSFAKAVLKRDLVSLSVSSLLQKSPDIKIAGPLFLKDCADAGTLDEKPEVKTPPRKSRKTTKKQGSPETGAKQLKMSSPQKPKSGKGGLSDVESAWVAEEAPTTLAFVRTGGLQGWNQTLKLAPRDAFAEGLWSQVLRLVLDGPAKGGASDFGSSNLRKLRVSVACRAALLALPVRLAPWRYERGQRSLLVNFAQSLGQVASAEPAGQNVGAVSTEEEEEEDAPEEAEEVVELLLCSLSDSDTVVRWAAAKGVGRITNRLSRDFADQVLESLLDRCFSFRETDKSWHGGCLALAELTRRGLLLPDRLSTVVPLVCQALHFEQVSGNHTVGQHVRDAACYVCWAFARAYAPEVLQPFVQDLAKALIQVAVFDREINCRRAAAAAVQENVGRQGTFPDGIDVVTIADYWTLSSRRHSYLEVAPEIAQLGKGGYRQSLMEHLVDRKLSHQDMQIRLLAAQGLARLAQAEEDMDFLNATVLPRLLARAAEDPKAPSGGGTGGAGSGTVQARHGAVEGAAALTEVLQDRVSAENQQALRNLVPALEKARAYRGRGGEVIRQAACRLLGRIARTSWAFKDATAVRYLQTVEECARHTTEQIQVAAAEALRELAAKRFSQEMIAKCVQNFLQGLRKPDETIAARRGFALCLGALPMAALTDQREEVLRALCQEALGTDLPGGKEQEDDPNTRQYAVLALGTLCVDTELTDPEVALLLKALQGAMQDYATDRRGDVGSWVREVAMEVAVALLQQQKVGAPPRLGSSTDLLAQLLRQAVEKIDRLRERAFGLLRLLCFGRTRGIHLAYRRVLHKESPTTPPPSRPKLPRNRRRSRRSRRRLPAPGRQRR</sequence>
<dbReference type="Gene3D" id="1.25.10.10">
    <property type="entry name" value="Leucine-rich Repeat Variant"/>
    <property type="match status" value="2"/>
</dbReference>
<evidence type="ECO:0000256" key="1">
    <source>
        <dbReference type="PROSITE-ProRule" id="PRU00103"/>
    </source>
</evidence>
<comment type="caution">
    <text evidence="4">The sequence shown here is derived from an EMBL/GenBank/DDBJ whole genome shotgun (WGS) entry which is preliminary data.</text>
</comment>
<dbReference type="GO" id="GO:0005096">
    <property type="term" value="F:GTPase activator activity"/>
    <property type="evidence" value="ECO:0007669"/>
    <property type="project" value="InterPro"/>
</dbReference>
<dbReference type="EMBL" id="CAUJNA010000890">
    <property type="protein sequence ID" value="CAJ1382291.1"/>
    <property type="molecule type" value="Genomic_DNA"/>
</dbReference>
<dbReference type="PROSITE" id="PS50077">
    <property type="entry name" value="HEAT_REPEAT"/>
    <property type="match status" value="1"/>
</dbReference>
<dbReference type="PANTHER" id="PTHR12658:SF0">
    <property type="entry name" value="TUBULIN-SPECIFIC CHAPERONE D"/>
    <property type="match status" value="1"/>
</dbReference>
<dbReference type="GO" id="GO:0000226">
    <property type="term" value="P:microtubule cytoskeleton organization"/>
    <property type="evidence" value="ECO:0007669"/>
    <property type="project" value="TreeGrafter"/>
</dbReference>
<dbReference type="InterPro" id="IPR011989">
    <property type="entry name" value="ARM-like"/>
</dbReference>
<dbReference type="GO" id="GO:0007023">
    <property type="term" value="P:post-chaperonin tubulin folding pathway"/>
    <property type="evidence" value="ECO:0007669"/>
    <property type="project" value="InterPro"/>
</dbReference>
<dbReference type="SUPFAM" id="SSF48371">
    <property type="entry name" value="ARM repeat"/>
    <property type="match status" value="1"/>
</dbReference>
<dbReference type="InterPro" id="IPR016024">
    <property type="entry name" value="ARM-type_fold"/>
</dbReference>
<dbReference type="Proteomes" id="UP001178507">
    <property type="component" value="Unassembled WGS sequence"/>
</dbReference>
<proteinExistence type="predicted"/>
<evidence type="ECO:0000313" key="4">
    <source>
        <dbReference type="EMBL" id="CAJ1382291.1"/>
    </source>
</evidence>
<dbReference type="InterPro" id="IPR021133">
    <property type="entry name" value="HEAT_type_2"/>
</dbReference>
<dbReference type="PANTHER" id="PTHR12658">
    <property type="entry name" value="BETA-TUBULIN COFACTOR D"/>
    <property type="match status" value="1"/>
</dbReference>
<gene>
    <name evidence="4" type="ORF">EVOR1521_LOCUS9692</name>
</gene>
<feature type="region of interest" description="Disordered" evidence="2">
    <location>
        <begin position="248"/>
        <end position="295"/>
    </location>
</feature>
<feature type="region of interest" description="Disordered" evidence="2">
    <location>
        <begin position="690"/>
        <end position="709"/>
    </location>
</feature>
<name>A0AA36MWF6_9DINO</name>
<feature type="region of interest" description="Disordered" evidence="2">
    <location>
        <begin position="1008"/>
        <end position="1044"/>
    </location>
</feature>
<dbReference type="GO" id="GO:0048487">
    <property type="term" value="F:beta-tubulin binding"/>
    <property type="evidence" value="ECO:0007669"/>
    <property type="project" value="InterPro"/>
</dbReference>
<dbReference type="InterPro" id="IPR058033">
    <property type="entry name" value="ARM_TBCD_2nd"/>
</dbReference>
<evidence type="ECO:0000256" key="2">
    <source>
        <dbReference type="SAM" id="MobiDB-lite"/>
    </source>
</evidence>
<dbReference type="Pfam" id="PF25767">
    <property type="entry name" value="ARM_TBCD_2nd"/>
    <property type="match status" value="1"/>
</dbReference>
<feature type="domain" description="Tubulin-folding cofactor D ARM repeats" evidence="3">
    <location>
        <begin position="361"/>
        <end position="602"/>
    </location>
</feature>
<dbReference type="AlphaFoldDB" id="A0AA36MWF6"/>
<feature type="repeat" description="HEAT" evidence="1">
    <location>
        <begin position="434"/>
        <end position="471"/>
    </location>
</feature>
<feature type="compositionally biased region" description="Basic residues" evidence="2">
    <location>
        <begin position="257"/>
        <end position="266"/>
    </location>
</feature>
<evidence type="ECO:0000313" key="5">
    <source>
        <dbReference type="Proteomes" id="UP001178507"/>
    </source>
</evidence>
<feature type="compositionally biased region" description="Gly residues" evidence="2">
    <location>
        <begin position="696"/>
        <end position="705"/>
    </location>
</feature>
<dbReference type="GO" id="GO:0007021">
    <property type="term" value="P:tubulin complex assembly"/>
    <property type="evidence" value="ECO:0007669"/>
    <property type="project" value="InterPro"/>
</dbReference>
<evidence type="ECO:0000259" key="3">
    <source>
        <dbReference type="Pfam" id="PF25767"/>
    </source>
</evidence>
<keyword evidence="5" id="KW-1185">Reference proteome</keyword>
<feature type="compositionally biased region" description="Basic residues" evidence="2">
    <location>
        <begin position="1021"/>
        <end position="1044"/>
    </location>
</feature>